<protein>
    <recommendedName>
        <fullName evidence="1">TIR domain-containing protein</fullName>
    </recommendedName>
</protein>
<organism evidence="2 3">
    <name type="scientific">Runella defluvii</name>
    <dbReference type="NCBI Taxonomy" id="370973"/>
    <lineage>
        <taxon>Bacteria</taxon>
        <taxon>Pseudomonadati</taxon>
        <taxon>Bacteroidota</taxon>
        <taxon>Cytophagia</taxon>
        <taxon>Cytophagales</taxon>
        <taxon>Spirosomataceae</taxon>
        <taxon>Runella</taxon>
    </lineage>
</organism>
<reference evidence="2 3" key="1">
    <citation type="submission" date="2020-08" db="EMBL/GenBank/DDBJ databases">
        <title>Genomic Encyclopedia of Type Strains, Phase IV (KMG-IV): sequencing the most valuable type-strain genomes for metagenomic binning, comparative biology and taxonomic classification.</title>
        <authorList>
            <person name="Goeker M."/>
        </authorList>
    </citation>
    <scope>NUCLEOTIDE SEQUENCE [LARGE SCALE GENOMIC DNA]</scope>
    <source>
        <strain evidence="2 3">DSM 17976</strain>
    </source>
</reference>
<dbReference type="InterPro" id="IPR035897">
    <property type="entry name" value="Toll_tir_struct_dom_sf"/>
</dbReference>
<dbReference type="Proteomes" id="UP000541352">
    <property type="component" value="Unassembled WGS sequence"/>
</dbReference>
<dbReference type="Gene3D" id="3.40.50.10140">
    <property type="entry name" value="Toll/interleukin-1 receptor homology (TIR) domain"/>
    <property type="match status" value="1"/>
</dbReference>
<dbReference type="GO" id="GO:0007165">
    <property type="term" value="P:signal transduction"/>
    <property type="evidence" value="ECO:0007669"/>
    <property type="project" value="InterPro"/>
</dbReference>
<accession>A0A7W5ZSS3</accession>
<sequence length="459" mass="53235">MNWKSRIRWKALLSEIRNEQCVLVIGPDLVQYDNDRTLFQLLCEAIQQDSDYNEQVDLETQYMFEHEELLQLQPNGYDTDLFNFLEDFYATRTEFDAPFAQLAQLPFHLVISLLPDTRLYNAIKTVQPNAQFGYYPVKEAPIAVAKPTKDAPLVYNILGTLDYHDTVVTFDHLFAYLQGILGTRPLPVALADALKRAKSFVFLGVHFEKWYMQVLLRVFLEDNENKRPLKYSLLHSGQNRDACTFIARRLELDFYPSAPLDFLDELRQQCTEGGILRKPQSARSYQVFVSYSHQDKDTVDQLVKALGKRSGIKVIMDDHSMTAGDRIQQFMERVAEMNCVIAVLSEHSLRSPYVGRELTLCLEKGIRLLPCHLDKRFLDKGIVDEIKQYASRKILEINTFKQERIQKDPLDDVRDLNREESLWRDYARKLPELFEHLQGCKSVDMGDFDAGMNEILNAI</sequence>
<proteinExistence type="predicted"/>
<dbReference type="PROSITE" id="PS50104">
    <property type="entry name" value="TIR"/>
    <property type="match status" value="1"/>
</dbReference>
<comment type="caution">
    <text evidence="2">The sequence shown here is derived from an EMBL/GenBank/DDBJ whole genome shotgun (WGS) entry which is preliminary data.</text>
</comment>
<evidence type="ECO:0000259" key="1">
    <source>
        <dbReference type="PROSITE" id="PS50104"/>
    </source>
</evidence>
<dbReference type="AlphaFoldDB" id="A0A7W5ZSS3"/>
<evidence type="ECO:0000313" key="3">
    <source>
        <dbReference type="Proteomes" id="UP000541352"/>
    </source>
</evidence>
<evidence type="ECO:0000313" key="2">
    <source>
        <dbReference type="EMBL" id="MBB3841039.1"/>
    </source>
</evidence>
<name>A0A7W5ZSS3_9BACT</name>
<gene>
    <name evidence="2" type="ORF">FHS57_005060</name>
</gene>
<dbReference type="RefSeq" id="WP_183978430.1">
    <property type="nucleotide sequence ID" value="NZ_JACIBY010000014.1"/>
</dbReference>
<keyword evidence="3" id="KW-1185">Reference proteome</keyword>
<dbReference type="InterPro" id="IPR000157">
    <property type="entry name" value="TIR_dom"/>
</dbReference>
<dbReference type="SUPFAM" id="SSF52200">
    <property type="entry name" value="Toll/Interleukin receptor TIR domain"/>
    <property type="match status" value="1"/>
</dbReference>
<dbReference type="EMBL" id="JACIBY010000014">
    <property type="protein sequence ID" value="MBB3841039.1"/>
    <property type="molecule type" value="Genomic_DNA"/>
</dbReference>
<dbReference type="Pfam" id="PF13676">
    <property type="entry name" value="TIR_2"/>
    <property type="match status" value="1"/>
</dbReference>
<dbReference type="SMART" id="SM00255">
    <property type="entry name" value="TIR"/>
    <property type="match status" value="1"/>
</dbReference>
<feature type="domain" description="TIR" evidence="1">
    <location>
        <begin position="283"/>
        <end position="430"/>
    </location>
</feature>
<dbReference type="Pfam" id="PF13289">
    <property type="entry name" value="SIR2_2"/>
    <property type="match status" value="1"/>
</dbReference>